<dbReference type="AlphaFoldDB" id="A0A6A1W9P9"/>
<protein>
    <submittedName>
        <fullName evidence="1">Uncharacterized protein</fullName>
    </submittedName>
</protein>
<sequence>MAIWASQLQFSCAIYTECMLNMLKDEIDCEVWEKLDALKQRLGPYDMQLELTGTIEVFREAWGDSTPIEGGKPPICVKGCMAPPPMFPAVWFLIPAFRPDIFDTAL</sequence>
<keyword evidence="2" id="KW-1185">Reference proteome</keyword>
<gene>
    <name evidence="1" type="ORF">CJ030_MR3G009888</name>
</gene>
<dbReference type="Proteomes" id="UP000516437">
    <property type="component" value="Chromosome 3"/>
</dbReference>
<organism evidence="1 2">
    <name type="scientific">Morella rubra</name>
    <name type="common">Chinese bayberry</name>
    <dbReference type="NCBI Taxonomy" id="262757"/>
    <lineage>
        <taxon>Eukaryota</taxon>
        <taxon>Viridiplantae</taxon>
        <taxon>Streptophyta</taxon>
        <taxon>Embryophyta</taxon>
        <taxon>Tracheophyta</taxon>
        <taxon>Spermatophyta</taxon>
        <taxon>Magnoliopsida</taxon>
        <taxon>eudicotyledons</taxon>
        <taxon>Gunneridae</taxon>
        <taxon>Pentapetalae</taxon>
        <taxon>rosids</taxon>
        <taxon>fabids</taxon>
        <taxon>Fagales</taxon>
        <taxon>Myricaceae</taxon>
        <taxon>Morella</taxon>
    </lineage>
</organism>
<evidence type="ECO:0000313" key="2">
    <source>
        <dbReference type="Proteomes" id="UP000516437"/>
    </source>
</evidence>
<dbReference type="EMBL" id="RXIC02000021">
    <property type="protein sequence ID" value="KAB1220428.1"/>
    <property type="molecule type" value="Genomic_DNA"/>
</dbReference>
<accession>A0A6A1W9P9</accession>
<evidence type="ECO:0000313" key="1">
    <source>
        <dbReference type="EMBL" id="KAB1220428.1"/>
    </source>
</evidence>
<reference evidence="1 2" key="1">
    <citation type="journal article" date="2019" name="Plant Biotechnol. J.">
        <title>The red bayberry genome and genetic basis of sex determination.</title>
        <authorList>
            <person name="Jia H.M."/>
            <person name="Jia H.J."/>
            <person name="Cai Q.L."/>
            <person name="Wang Y."/>
            <person name="Zhao H.B."/>
            <person name="Yang W.F."/>
            <person name="Wang G.Y."/>
            <person name="Li Y.H."/>
            <person name="Zhan D.L."/>
            <person name="Shen Y.T."/>
            <person name="Niu Q.F."/>
            <person name="Chang L."/>
            <person name="Qiu J."/>
            <person name="Zhao L."/>
            <person name="Xie H.B."/>
            <person name="Fu W.Y."/>
            <person name="Jin J."/>
            <person name="Li X.W."/>
            <person name="Jiao Y."/>
            <person name="Zhou C.C."/>
            <person name="Tu T."/>
            <person name="Chai C.Y."/>
            <person name="Gao J.L."/>
            <person name="Fan L.J."/>
            <person name="van de Weg E."/>
            <person name="Wang J.Y."/>
            <person name="Gao Z.S."/>
        </authorList>
    </citation>
    <scope>NUCLEOTIDE SEQUENCE [LARGE SCALE GENOMIC DNA]</scope>
    <source>
        <tissue evidence="1">Leaves</tissue>
    </source>
</reference>
<proteinExistence type="predicted"/>
<comment type="caution">
    <text evidence="1">The sequence shown here is derived from an EMBL/GenBank/DDBJ whole genome shotgun (WGS) entry which is preliminary data.</text>
</comment>
<name>A0A6A1W9P9_9ROSI</name>